<dbReference type="AlphaFoldDB" id="A0A2X1PLC3"/>
<evidence type="ECO:0000313" key="4">
    <source>
        <dbReference type="Proteomes" id="UP000249936"/>
    </source>
</evidence>
<keyword evidence="1" id="KW-0812">Transmembrane</keyword>
<dbReference type="PANTHER" id="PTHR37821:SF1">
    <property type="entry name" value="AMINO ACID TRANSPORTER YUIF-RELATED"/>
    <property type="match status" value="1"/>
</dbReference>
<organism evidence="3 4">
    <name type="scientific">Haemophilus influenzae</name>
    <dbReference type="NCBI Taxonomy" id="727"/>
    <lineage>
        <taxon>Bacteria</taxon>
        <taxon>Pseudomonadati</taxon>
        <taxon>Pseudomonadota</taxon>
        <taxon>Gammaproteobacteria</taxon>
        <taxon>Pasteurellales</taxon>
        <taxon>Pasteurellaceae</taxon>
        <taxon>Haemophilus</taxon>
    </lineage>
</organism>
<keyword evidence="1" id="KW-1133">Transmembrane helix</keyword>
<accession>A0A2X1PLC3</accession>
<reference evidence="3 4" key="1">
    <citation type="submission" date="2018-06" db="EMBL/GenBank/DDBJ databases">
        <authorList>
            <consortium name="Pathogen Informatics"/>
            <person name="Doyle S."/>
        </authorList>
    </citation>
    <scope>NUCLEOTIDE SEQUENCE [LARGE SCALE GENOMIC DNA]</scope>
    <source>
        <strain evidence="3 4">NCTC11872</strain>
    </source>
</reference>
<sequence length="57" mass="6195">MLSNPVVISIIVLLALSLLRINVIIALVIAALTAGFIGDLGLTKTIETFTGWLRWRC</sequence>
<dbReference type="Proteomes" id="UP000249936">
    <property type="component" value="Unassembled WGS sequence"/>
</dbReference>
<dbReference type="Pfam" id="PF13726">
    <property type="entry name" value="Na_H_antiport_2"/>
    <property type="match status" value="1"/>
</dbReference>
<feature type="transmembrane region" description="Helical" evidence="1">
    <location>
        <begin position="6"/>
        <end position="37"/>
    </location>
</feature>
<protein>
    <submittedName>
        <fullName evidence="3">Putative permease</fullName>
    </submittedName>
</protein>
<dbReference type="EMBL" id="UASK01000005">
    <property type="protein sequence ID" value="SPX41888.1"/>
    <property type="molecule type" value="Genomic_DNA"/>
</dbReference>
<evidence type="ECO:0000259" key="2">
    <source>
        <dbReference type="Pfam" id="PF13726"/>
    </source>
</evidence>
<dbReference type="PANTHER" id="PTHR37821">
    <property type="entry name" value="AMINO ACID TRANSPORTER YUIF-RELATED"/>
    <property type="match status" value="1"/>
</dbReference>
<name>A0A2X1PLC3_HAEIF</name>
<proteinExistence type="predicted"/>
<feature type="domain" description="Putative Na+/H+ antiporter N-terminal" evidence="2">
    <location>
        <begin position="4"/>
        <end position="51"/>
    </location>
</feature>
<evidence type="ECO:0000313" key="3">
    <source>
        <dbReference type="EMBL" id="SPX41888.1"/>
    </source>
</evidence>
<gene>
    <name evidence="3" type="ORF">NCTC11872_01505</name>
</gene>
<dbReference type="InterPro" id="IPR032813">
    <property type="entry name" value="Na_H_antiport_N"/>
</dbReference>
<dbReference type="InterPro" id="IPR052576">
    <property type="entry name" value="AA_Transporter-Related"/>
</dbReference>
<keyword evidence="1" id="KW-0472">Membrane</keyword>
<evidence type="ECO:0000256" key="1">
    <source>
        <dbReference type="SAM" id="Phobius"/>
    </source>
</evidence>